<evidence type="ECO:0000313" key="2">
    <source>
        <dbReference type="Proteomes" id="UP000626109"/>
    </source>
</evidence>
<feature type="non-terminal residue" evidence="1">
    <location>
        <position position="374"/>
    </location>
</feature>
<dbReference type="AlphaFoldDB" id="A0A813K1M1"/>
<proteinExistence type="predicted"/>
<name>A0A813K1M1_POLGL</name>
<reference evidence="1" key="1">
    <citation type="submission" date="2021-02" db="EMBL/GenBank/DDBJ databases">
        <authorList>
            <person name="Dougan E. K."/>
            <person name="Rhodes N."/>
            <person name="Thang M."/>
            <person name="Chan C."/>
        </authorList>
    </citation>
    <scope>NUCLEOTIDE SEQUENCE</scope>
</reference>
<comment type="caution">
    <text evidence="1">The sequence shown here is derived from an EMBL/GenBank/DDBJ whole genome shotgun (WGS) entry which is preliminary data.</text>
</comment>
<evidence type="ECO:0000313" key="1">
    <source>
        <dbReference type="EMBL" id="CAE8694683.1"/>
    </source>
</evidence>
<gene>
    <name evidence="1" type="ORF">PGLA2088_LOCUS28971</name>
</gene>
<dbReference type="Proteomes" id="UP000626109">
    <property type="component" value="Unassembled WGS sequence"/>
</dbReference>
<sequence>LRDLDFGYRRPCDRSRRRVSLCEEMPDASGEFRRLRAFSRLGRSLRWRFLSSGKVLAVAACALLLRCSLLRRSGDVPGSAAFLAAPPSAAAPSGLGRRDLLSGSLTAAVGASVAGEALVVAPGAARAEQAWQLALPRTWRTFEQNAPPPPEVKAPTTLVVAGNPEIGGELVVLRVPLSTAPGDPNSAASKDLISYFSGPKPGVAAEKAVDALAASQKTTAGLTRFEFMGKPKELVKDGRRMLRYEYDASNCQGVVSKGLKGDSCEAPEDGKPLPLYERRHAITMTVTDEGAGAAGQKDPTFYLWLLDVSGPGGPQKKEWGDLLEAVTTVSDSFSLGSEASLEQQRTMDVTPEQLKALQEMQKAGTLPQDRGDLS</sequence>
<accession>A0A813K1M1</accession>
<protein>
    <submittedName>
        <fullName evidence="1">Uncharacterized protein</fullName>
    </submittedName>
</protein>
<dbReference type="EMBL" id="CAJNNW010028106">
    <property type="protein sequence ID" value="CAE8694683.1"/>
    <property type="molecule type" value="Genomic_DNA"/>
</dbReference>
<organism evidence="1 2">
    <name type="scientific">Polarella glacialis</name>
    <name type="common">Dinoflagellate</name>
    <dbReference type="NCBI Taxonomy" id="89957"/>
    <lineage>
        <taxon>Eukaryota</taxon>
        <taxon>Sar</taxon>
        <taxon>Alveolata</taxon>
        <taxon>Dinophyceae</taxon>
        <taxon>Suessiales</taxon>
        <taxon>Suessiaceae</taxon>
        <taxon>Polarella</taxon>
    </lineage>
</organism>